<dbReference type="PANTHER" id="PTHR23284">
    <property type="entry name" value="PROLACTIN REGULATORY ELEMENT BINDING PROTEIN"/>
    <property type="match status" value="1"/>
</dbReference>
<evidence type="ECO:0000256" key="7">
    <source>
        <dbReference type="ARBA" id="ARBA00022892"/>
    </source>
</evidence>
<evidence type="ECO:0000256" key="3">
    <source>
        <dbReference type="ARBA" id="ARBA00022574"/>
    </source>
</evidence>
<keyword evidence="4 12" id="KW-0812">Transmembrane</keyword>
<dbReference type="GO" id="GO:0003400">
    <property type="term" value="P:regulation of COPII vesicle coating"/>
    <property type="evidence" value="ECO:0007669"/>
    <property type="project" value="TreeGrafter"/>
</dbReference>
<proteinExistence type="predicted"/>
<keyword evidence="7" id="KW-0931">ER-Golgi transport</keyword>
<evidence type="ECO:0000256" key="9">
    <source>
        <dbReference type="ARBA" id="ARBA00022989"/>
    </source>
</evidence>
<evidence type="ECO:0000256" key="1">
    <source>
        <dbReference type="ARBA" id="ARBA00004389"/>
    </source>
</evidence>
<evidence type="ECO:0000256" key="8">
    <source>
        <dbReference type="ARBA" id="ARBA00022927"/>
    </source>
</evidence>
<evidence type="ECO:0000256" key="5">
    <source>
        <dbReference type="ARBA" id="ARBA00022737"/>
    </source>
</evidence>
<dbReference type="GO" id="GO:0005085">
    <property type="term" value="F:guanyl-nucleotide exchange factor activity"/>
    <property type="evidence" value="ECO:0007669"/>
    <property type="project" value="InterPro"/>
</dbReference>
<dbReference type="PROSITE" id="PS50082">
    <property type="entry name" value="WD_REPEATS_2"/>
    <property type="match status" value="1"/>
</dbReference>
<protein>
    <recommendedName>
        <fullName evidence="15">Prolactin regulatory element-binding protein</fullName>
    </recommendedName>
</protein>
<accession>A0AAD5TSK4</accession>
<evidence type="ECO:0000256" key="2">
    <source>
        <dbReference type="ARBA" id="ARBA00022448"/>
    </source>
</evidence>
<reference evidence="13" key="1">
    <citation type="submission" date="2020-05" db="EMBL/GenBank/DDBJ databases">
        <title>Phylogenomic resolution of chytrid fungi.</title>
        <authorList>
            <person name="Stajich J.E."/>
            <person name="Amses K."/>
            <person name="Simmons R."/>
            <person name="Seto K."/>
            <person name="Myers J."/>
            <person name="Bonds A."/>
            <person name="Quandt C.A."/>
            <person name="Barry K."/>
            <person name="Liu P."/>
            <person name="Grigoriev I."/>
            <person name="Longcore J.E."/>
            <person name="James T.Y."/>
        </authorList>
    </citation>
    <scope>NUCLEOTIDE SEQUENCE</scope>
    <source>
        <strain evidence="13">JEL0379</strain>
    </source>
</reference>
<gene>
    <name evidence="13" type="ORF">HDU87_005003</name>
</gene>
<comment type="caution">
    <text evidence="13">The sequence shown here is derived from an EMBL/GenBank/DDBJ whole genome shotgun (WGS) entry which is preliminary data.</text>
</comment>
<keyword evidence="14" id="KW-1185">Reference proteome</keyword>
<dbReference type="InterPro" id="IPR045260">
    <property type="entry name" value="Sec12-like"/>
</dbReference>
<dbReference type="PANTHER" id="PTHR23284:SF0">
    <property type="entry name" value="PROLACTIN REGULATORY ELEMENT-BINDING PROTEIN"/>
    <property type="match status" value="1"/>
</dbReference>
<keyword evidence="9 12" id="KW-1133">Transmembrane helix</keyword>
<evidence type="ECO:0000256" key="11">
    <source>
        <dbReference type="PROSITE-ProRule" id="PRU00221"/>
    </source>
</evidence>
<organism evidence="13 14">
    <name type="scientific">Geranomyces variabilis</name>
    <dbReference type="NCBI Taxonomy" id="109894"/>
    <lineage>
        <taxon>Eukaryota</taxon>
        <taxon>Fungi</taxon>
        <taxon>Fungi incertae sedis</taxon>
        <taxon>Chytridiomycota</taxon>
        <taxon>Chytridiomycota incertae sedis</taxon>
        <taxon>Chytridiomycetes</taxon>
        <taxon>Spizellomycetales</taxon>
        <taxon>Powellomycetaceae</taxon>
        <taxon>Geranomyces</taxon>
    </lineage>
</organism>
<dbReference type="SUPFAM" id="SSF50998">
    <property type="entry name" value="Quinoprotein alcohol dehydrogenase-like"/>
    <property type="match status" value="1"/>
</dbReference>
<keyword evidence="3 11" id="KW-0853">WD repeat</keyword>
<dbReference type="GO" id="GO:0006888">
    <property type="term" value="P:endoplasmic reticulum to Golgi vesicle-mediated transport"/>
    <property type="evidence" value="ECO:0007669"/>
    <property type="project" value="TreeGrafter"/>
</dbReference>
<dbReference type="InterPro" id="IPR011047">
    <property type="entry name" value="Quinoprotein_ADH-like_sf"/>
</dbReference>
<keyword evidence="10 12" id="KW-0472">Membrane</keyword>
<dbReference type="Proteomes" id="UP001212152">
    <property type="component" value="Unassembled WGS sequence"/>
</dbReference>
<dbReference type="GO" id="GO:0015031">
    <property type="term" value="P:protein transport"/>
    <property type="evidence" value="ECO:0007669"/>
    <property type="project" value="UniProtKB-KW"/>
</dbReference>
<dbReference type="Gene3D" id="2.130.10.10">
    <property type="entry name" value="YVTN repeat-like/Quinoprotein amine dehydrogenase"/>
    <property type="match status" value="1"/>
</dbReference>
<keyword evidence="6" id="KW-0256">Endoplasmic reticulum</keyword>
<evidence type="ECO:0000256" key="4">
    <source>
        <dbReference type="ARBA" id="ARBA00022692"/>
    </source>
</evidence>
<evidence type="ECO:0000313" key="13">
    <source>
        <dbReference type="EMBL" id="KAJ3184157.1"/>
    </source>
</evidence>
<dbReference type="Pfam" id="PF00400">
    <property type="entry name" value="WD40"/>
    <property type="match status" value="2"/>
</dbReference>
<dbReference type="InterPro" id="IPR001680">
    <property type="entry name" value="WD40_rpt"/>
</dbReference>
<evidence type="ECO:0000256" key="10">
    <source>
        <dbReference type="ARBA" id="ARBA00023136"/>
    </source>
</evidence>
<sequence>MAPPRKQITIGFPVFAVAFTPFKPKLLLGGGGGPTRAGVKNAMIMYEIDPHTLDLKPVAEQRFGNADDGCMSIAIHPKEKTFVAGVNSPQEHVASGRNQNCRVFVFKKGHFVPRQTHKTLDSLETIHYQKVCKFSPDGNLLVTGTTDGKLSLWMWPDFRLAVPAIDHKGEIADADFDSSSQQMVSITDKTCFVSDTATGKTLWSIQDPVMSKTIKSSFRAARFGVVASEGYLFLVINAKDRKRAFICKWQTEGWKLHRQKAIGHKPVTAFNISDNGALLAFGAADLSVTILSATGLQTIYRVANAHGFPATALAFSPDSRILVSASADGSCHVAVVPTRAGSWFLLPIWLAVAFVVALISYLLLLEEDGAEL</sequence>
<feature type="repeat" description="WD" evidence="11">
    <location>
        <begin position="134"/>
        <end position="153"/>
    </location>
</feature>
<keyword evidence="8" id="KW-0653">Protein transport</keyword>
<dbReference type="AlphaFoldDB" id="A0AAD5TSK4"/>
<dbReference type="InterPro" id="IPR015943">
    <property type="entry name" value="WD40/YVTN_repeat-like_dom_sf"/>
</dbReference>
<feature type="transmembrane region" description="Helical" evidence="12">
    <location>
        <begin position="343"/>
        <end position="364"/>
    </location>
</feature>
<evidence type="ECO:0000256" key="12">
    <source>
        <dbReference type="SAM" id="Phobius"/>
    </source>
</evidence>
<evidence type="ECO:0000313" key="14">
    <source>
        <dbReference type="Proteomes" id="UP001212152"/>
    </source>
</evidence>
<evidence type="ECO:0000256" key="6">
    <source>
        <dbReference type="ARBA" id="ARBA00022824"/>
    </source>
</evidence>
<keyword evidence="5" id="KW-0677">Repeat</keyword>
<dbReference type="EMBL" id="JADGJQ010000004">
    <property type="protein sequence ID" value="KAJ3184157.1"/>
    <property type="molecule type" value="Genomic_DNA"/>
</dbReference>
<keyword evidence="2" id="KW-0813">Transport</keyword>
<dbReference type="SMART" id="SM00320">
    <property type="entry name" value="WD40"/>
    <property type="match status" value="4"/>
</dbReference>
<comment type="subcellular location">
    <subcellularLocation>
        <location evidence="1">Endoplasmic reticulum membrane</location>
        <topology evidence="1">Single-pass membrane protein</topology>
    </subcellularLocation>
</comment>
<name>A0AAD5TSK4_9FUNG</name>
<dbReference type="GO" id="GO:0005789">
    <property type="term" value="C:endoplasmic reticulum membrane"/>
    <property type="evidence" value="ECO:0007669"/>
    <property type="project" value="UniProtKB-SubCell"/>
</dbReference>
<evidence type="ECO:0008006" key="15">
    <source>
        <dbReference type="Google" id="ProtNLM"/>
    </source>
</evidence>